<evidence type="ECO:0000313" key="4">
    <source>
        <dbReference type="Proteomes" id="UP000657075"/>
    </source>
</evidence>
<evidence type="ECO:0000313" key="3">
    <source>
        <dbReference type="EMBL" id="GGI69093.1"/>
    </source>
</evidence>
<sequence>MVKVLVLRASGKIRPISIDDVDIIQIPVIKITPNENVINKISLEDANYMVIMSTTVVKYLRSTLEKLGDSVRVIGVGPQTCNEMEKLGVKCEVPSEFSSYGIIEMMKKLPRGKVVILRSLRGNDYVKNELQRIGYYVVEYGIYDLTPDPISVDIACRLINYVDYVVFMSSMTYETMKDCAKNVLKGKTVIAIGRVTANRMKSDGINALMPGEYTLNGVLRILINHLMISSESLG</sequence>
<reference evidence="3" key="2">
    <citation type="submission" date="2020-09" db="EMBL/GenBank/DDBJ databases">
        <authorList>
            <person name="Sun Q."/>
            <person name="Ohkuma M."/>
        </authorList>
    </citation>
    <scope>NUCLEOTIDE SEQUENCE</scope>
    <source>
        <strain evidence="3">JCM 11219</strain>
    </source>
</reference>
<dbReference type="CDD" id="cd06578">
    <property type="entry name" value="HemD"/>
    <property type="match status" value="1"/>
</dbReference>
<dbReference type="Pfam" id="PF02602">
    <property type="entry name" value="HEM4"/>
    <property type="match status" value="1"/>
</dbReference>
<dbReference type="Proteomes" id="UP000657075">
    <property type="component" value="Unassembled WGS sequence"/>
</dbReference>
<evidence type="ECO:0000259" key="1">
    <source>
        <dbReference type="Pfam" id="PF02602"/>
    </source>
</evidence>
<dbReference type="GO" id="GO:0006780">
    <property type="term" value="P:uroporphyrinogen III biosynthetic process"/>
    <property type="evidence" value="ECO:0007669"/>
    <property type="project" value="InterPro"/>
</dbReference>
<dbReference type="PANTHER" id="PTHR40082">
    <property type="entry name" value="BLR5956 PROTEIN"/>
    <property type="match status" value="1"/>
</dbReference>
<dbReference type="Proteomes" id="UP001060771">
    <property type="component" value="Chromosome"/>
</dbReference>
<dbReference type="InterPro" id="IPR039793">
    <property type="entry name" value="UROS/Hem4"/>
</dbReference>
<dbReference type="GO" id="GO:0004852">
    <property type="term" value="F:uroporphyrinogen-III synthase activity"/>
    <property type="evidence" value="ECO:0007669"/>
    <property type="project" value="InterPro"/>
</dbReference>
<accession>A0A830ECI2</accession>
<keyword evidence="3" id="KW-0808">Transferase</keyword>
<dbReference type="InterPro" id="IPR036108">
    <property type="entry name" value="4pyrrol_syn_uPrphyn_synt_sf"/>
</dbReference>
<dbReference type="Gene3D" id="3.40.50.10090">
    <property type="match status" value="2"/>
</dbReference>
<feature type="domain" description="Tetrapyrrole biosynthesis uroporphyrinogen III synthase" evidence="1">
    <location>
        <begin position="22"/>
        <end position="218"/>
    </location>
</feature>
<dbReference type="OrthoDB" id="15395at2157"/>
<dbReference type="RefSeq" id="WP_188602362.1">
    <property type="nucleotide sequence ID" value="NZ_AP026830.1"/>
</dbReference>
<dbReference type="EMBL" id="AP026830">
    <property type="protein sequence ID" value="BDR91951.1"/>
    <property type="molecule type" value="Genomic_DNA"/>
</dbReference>
<dbReference type="InterPro" id="IPR003754">
    <property type="entry name" value="4pyrrol_synth_uPrphyn_synth"/>
</dbReference>
<dbReference type="AlphaFoldDB" id="A0A830ECI2"/>
<evidence type="ECO:0000313" key="2">
    <source>
        <dbReference type="EMBL" id="BDR91951.1"/>
    </source>
</evidence>
<keyword evidence="5" id="KW-1185">Reference proteome</keyword>
<evidence type="ECO:0000313" key="5">
    <source>
        <dbReference type="Proteomes" id="UP001060771"/>
    </source>
</evidence>
<dbReference type="SUPFAM" id="SSF69618">
    <property type="entry name" value="HemD-like"/>
    <property type="match status" value="1"/>
</dbReference>
<gene>
    <name evidence="3" type="ORF">GCM10007112_02600</name>
    <name evidence="2" type="ORF">Vsou_10440</name>
</gene>
<dbReference type="GO" id="GO:0032259">
    <property type="term" value="P:methylation"/>
    <property type="evidence" value="ECO:0007669"/>
    <property type="project" value="UniProtKB-KW"/>
</dbReference>
<reference evidence="3" key="1">
    <citation type="journal article" date="2014" name="Int. J. Syst. Evol. Microbiol.">
        <title>Complete genome sequence of Corynebacterium casei LMG S-19264T (=DSM 44701T), isolated from a smear-ripened cheese.</title>
        <authorList>
            <consortium name="US DOE Joint Genome Institute (JGI-PGF)"/>
            <person name="Walter F."/>
            <person name="Albersmeier A."/>
            <person name="Kalinowski J."/>
            <person name="Ruckert C."/>
        </authorList>
    </citation>
    <scope>NUCLEOTIDE SEQUENCE</scope>
    <source>
        <strain evidence="3">JCM 11219</strain>
    </source>
</reference>
<organism evidence="3 4">
    <name type="scientific">Vulcanisaeta souniana JCM 11219</name>
    <dbReference type="NCBI Taxonomy" id="1293586"/>
    <lineage>
        <taxon>Archaea</taxon>
        <taxon>Thermoproteota</taxon>
        <taxon>Thermoprotei</taxon>
        <taxon>Thermoproteales</taxon>
        <taxon>Thermoproteaceae</taxon>
        <taxon>Vulcanisaeta</taxon>
    </lineage>
</organism>
<reference evidence="2" key="4">
    <citation type="journal article" date="2023" name="Microbiol. Resour. Announc.">
        <title>Complete Genome Sequence of Vulcanisaeta souniana Strain IC-059, a Hyperthermophilic Archaeon Isolated from Hot Spring Water in Japan.</title>
        <authorList>
            <person name="Kato S."/>
            <person name="Itoh T."/>
            <person name="Wu L."/>
            <person name="Ma J."/>
            <person name="Ohkuma M."/>
        </authorList>
    </citation>
    <scope>NUCLEOTIDE SEQUENCE</scope>
    <source>
        <strain evidence="2">JCM 11219</strain>
    </source>
</reference>
<reference evidence="5" key="3">
    <citation type="submission" date="2022-09" db="EMBL/GenBank/DDBJ databases">
        <title>Complete genome sequence of Vulcanisaeta souniana.</title>
        <authorList>
            <person name="Kato S."/>
            <person name="Itoh T."/>
            <person name="Ohkuma M."/>
        </authorList>
    </citation>
    <scope>NUCLEOTIDE SEQUENCE [LARGE SCALE GENOMIC DNA]</scope>
    <source>
        <strain evidence="5">JCM 11219</strain>
    </source>
</reference>
<dbReference type="EMBL" id="BMNM01000001">
    <property type="protein sequence ID" value="GGI69093.1"/>
    <property type="molecule type" value="Genomic_DNA"/>
</dbReference>
<dbReference type="GeneID" id="76206591"/>
<dbReference type="GO" id="GO:0008168">
    <property type="term" value="F:methyltransferase activity"/>
    <property type="evidence" value="ECO:0007669"/>
    <property type="project" value="UniProtKB-KW"/>
</dbReference>
<protein>
    <submittedName>
        <fullName evidence="3">Uroporphyrinogen III methyltransferase</fullName>
    </submittedName>
</protein>
<name>A0A830ECI2_9CREN</name>
<keyword evidence="3" id="KW-0489">Methyltransferase</keyword>
<proteinExistence type="predicted"/>
<dbReference type="PANTHER" id="PTHR40082:SF1">
    <property type="entry name" value="BLR5956 PROTEIN"/>
    <property type="match status" value="1"/>
</dbReference>